<feature type="transmembrane region" description="Helical" evidence="1">
    <location>
        <begin position="20"/>
        <end position="39"/>
    </location>
</feature>
<organism evidence="2 3">
    <name type="scientific">Alkalihalobacillus trypoxylicola</name>
    <dbReference type="NCBI Taxonomy" id="519424"/>
    <lineage>
        <taxon>Bacteria</taxon>
        <taxon>Bacillati</taxon>
        <taxon>Bacillota</taxon>
        <taxon>Bacilli</taxon>
        <taxon>Bacillales</taxon>
        <taxon>Bacillaceae</taxon>
        <taxon>Alkalihalobacillus</taxon>
    </lineage>
</organism>
<evidence type="ECO:0000313" key="3">
    <source>
        <dbReference type="Proteomes" id="UP000075806"/>
    </source>
</evidence>
<accession>A0A162F3T6</accession>
<keyword evidence="1" id="KW-1133">Transmembrane helix</keyword>
<dbReference type="AlphaFoldDB" id="A0A162F3T6"/>
<evidence type="ECO:0000313" key="2">
    <source>
        <dbReference type="EMBL" id="KYG34433.1"/>
    </source>
</evidence>
<dbReference type="OrthoDB" id="1641057at2"/>
<name>A0A162F3T6_9BACI</name>
<protein>
    <submittedName>
        <fullName evidence="2">Uncharacterized protein</fullName>
    </submittedName>
</protein>
<dbReference type="RefSeq" id="WP_045482166.1">
    <property type="nucleotide sequence ID" value="NZ_LTAO01000002.1"/>
</dbReference>
<keyword evidence="1" id="KW-0472">Membrane</keyword>
<comment type="caution">
    <text evidence="2">The sequence shown here is derived from an EMBL/GenBank/DDBJ whole genome shotgun (WGS) entry which is preliminary data.</text>
</comment>
<feature type="transmembrane region" description="Helical" evidence="1">
    <location>
        <begin position="226"/>
        <end position="245"/>
    </location>
</feature>
<feature type="transmembrane region" description="Helical" evidence="1">
    <location>
        <begin position="149"/>
        <end position="171"/>
    </location>
</feature>
<keyword evidence="3" id="KW-1185">Reference proteome</keyword>
<keyword evidence="1" id="KW-0812">Transmembrane</keyword>
<gene>
    <name evidence="2" type="ORF">AZF04_14715</name>
</gene>
<dbReference type="Proteomes" id="UP000075806">
    <property type="component" value="Unassembled WGS sequence"/>
</dbReference>
<sequence length="254" mass="29429">MINLFKMDLNRFFTNKTMYVLLFVFISFQIFGIFMMKQYEQPTFEGDTLIGSMNESQFIQYLFAQTPSWVMLYIAVFTVYFYMSEYNAGFYKNYISNNRARIHSVISKVLILGLFTFLMFVALIVSNFIGRTLFYGQIMIDDYAYLVNLLIGHYLLHWSFSIIVLCATIMIKNSIASLVVGVILSLNIVGMLLSTLEGLISDTKISSYLLINTIVTIKDFGNIYDVIHVLSVAVFFFLLFTTLAIQYKRKEDLR</sequence>
<feature type="transmembrane region" description="Helical" evidence="1">
    <location>
        <begin position="59"/>
        <end position="83"/>
    </location>
</feature>
<evidence type="ECO:0000256" key="1">
    <source>
        <dbReference type="SAM" id="Phobius"/>
    </source>
</evidence>
<feature type="transmembrane region" description="Helical" evidence="1">
    <location>
        <begin position="109"/>
        <end position="129"/>
    </location>
</feature>
<dbReference type="EMBL" id="LTAO01000002">
    <property type="protein sequence ID" value="KYG34433.1"/>
    <property type="molecule type" value="Genomic_DNA"/>
</dbReference>
<dbReference type="STRING" id="519424.AZF04_14715"/>
<reference evidence="2" key="1">
    <citation type="submission" date="2016-02" db="EMBL/GenBank/DDBJ databases">
        <title>Genome sequence of Bacillus trypoxylicola KCTC 13244(T).</title>
        <authorList>
            <person name="Jeong H."/>
            <person name="Park S.-H."/>
            <person name="Choi S.-K."/>
        </authorList>
    </citation>
    <scope>NUCLEOTIDE SEQUENCE [LARGE SCALE GENOMIC DNA]</scope>
    <source>
        <strain evidence="2">KCTC 13244</strain>
    </source>
</reference>
<feature type="transmembrane region" description="Helical" evidence="1">
    <location>
        <begin position="178"/>
        <end position="200"/>
    </location>
</feature>
<proteinExistence type="predicted"/>